<dbReference type="SUPFAM" id="SSF46689">
    <property type="entry name" value="Homeodomain-like"/>
    <property type="match status" value="2"/>
</dbReference>
<dbReference type="Gene3D" id="1.10.10.60">
    <property type="entry name" value="Homeodomain-like"/>
    <property type="match status" value="1"/>
</dbReference>
<proteinExistence type="predicted"/>
<dbReference type="AlphaFoldDB" id="A0A4Z0W947"/>
<evidence type="ECO:0000256" key="1">
    <source>
        <dbReference type="ARBA" id="ARBA00023015"/>
    </source>
</evidence>
<keyword evidence="6" id="KW-1185">Reference proteome</keyword>
<keyword evidence="2" id="KW-0238">DNA-binding</keyword>
<evidence type="ECO:0000313" key="5">
    <source>
        <dbReference type="EMBL" id="TGG90621.1"/>
    </source>
</evidence>
<accession>A0A4Z0W947</accession>
<dbReference type="Proteomes" id="UP000297475">
    <property type="component" value="Unassembled WGS sequence"/>
</dbReference>
<dbReference type="InterPro" id="IPR046532">
    <property type="entry name" value="DUF6597"/>
</dbReference>
<dbReference type="GO" id="GO:0043565">
    <property type="term" value="F:sequence-specific DNA binding"/>
    <property type="evidence" value="ECO:0007669"/>
    <property type="project" value="InterPro"/>
</dbReference>
<dbReference type="InterPro" id="IPR018060">
    <property type="entry name" value="HTH_AraC"/>
</dbReference>
<evidence type="ECO:0000313" key="6">
    <source>
        <dbReference type="Proteomes" id="UP000297475"/>
    </source>
</evidence>
<reference evidence="5 6" key="1">
    <citation type="submission" date="2019-04" db="EMBL/GenBank/DDBJ databases">
        <title>Natronospirillum operosus gen. nov., sp. nov., a haloalkaliphilic satellite isolated from decaying biomass of laboratory culture of cyanobacterium Geitlerinema sp. and proposal of Natronospirillaceae fam. nov. and Saccharospirillaceae fam. nov.</title>
        <authorList>
            <person name="Kevbrin V."/>
            <person name="Boltyanskaya Y."/>
            <person name="Koziaeva V."/>
            <person name="Grouzdev D.S."/>
            <person name="Park M."/>
            <person name="Cho J."/>
        </authorList>
    </citation>
    <scope>NUCLEOTIDE SEQUENCE [LARGE SCALE GENOMIC DNA]</scope>
    <source>
        <strain evidence="5 6">G-116</strain>
    </source>
</reference>
<comment type="caution">
    <text evidence="5">The sequence shown here is derived from an EMBL/GenBank/DDBJ whole genome shotgun (WGS) entry which is preliminary data.</text>
</comment>
<name>A0A4Z0W947_9GAMM</name>
<dbReference type="PANTHER" id="PTHR46796:SF13">
    <property type="entry name" value="HTH-TYPE TRANSCRIPTIONAL ACTIVATOR RHAS"/>
    <property type="match status" value="1"/>
</dbReference>
<sequence length="256" mass="28750">MEEAVYEPGPLLAGFVDGFWSVSQQQPYPGVGDGVYYSIADVMTKIVFAFQTRPGSTDVVFSGLQGQTRQPDRFTSTPQCNEMIGVGLYPQAVPLLFRMPAGELSEHILELSDLPWTNLNELLDRLSQTTSTCQRVGLLRRHFEQRLIGLRPGHALAADAERYIRARHGNVTLAELSVRYGLSVRQFERVFRQHTGFLPKLYARIVRFGNAVDLLPQVASMTELAMTAGYYDQSHFNREFRSFSGFSPGEFAVLYG</sequence>
<dbReference type="EMBL" id="SRMF01000012">
    <property type="protein sequence ID" value="TGG90621.1"/>
    <property type="molecule type" value="Genomic_DNA"/>
</dbReference>
<gene>
    <name evidence="5" type="ORF">E4656_18015</name>
</gene>
<dbReference type="Pfam" id="PF20240">
    <property type="entry name" value="DUF6597"/>
    <property type="match status" value="1"/>
</dbReference>
<organism evidence="5 6">
    <name type="scientific">Natronospirillum operosum</name>
    <dbReference type="NCBI Taxonomy" id="2759953"/>
    <lineage>
        <taxon>Bacteria</taxon>
        <taxon>Pseudomonadati</taxon>
        <taxon>Pseudomonadota</taxon>
        <taxon>Gammaproteobacteria</taxon>
        <taxon>Oceanospirillales</taxon>
        <taxon>Natronospirillaceae</taxon>
        <taxon>Natronospirillum</taxon>
    </lineage>
</organism>
<protein>
    <submittedName>
        <fullName evidence="5">AraC family transcriptional regulator</fullName>
    </submittedName>
</protein>
<dbReference type="SMART" id="SM00342">
    <property type="entry name" value="HTH_ARAC"/>
    <property type="match status" value="1"/>
</dbReference>
<keyword evidence="3" id="KW-0804">Transcription</keyword>
<dbReference type="InterPro" id="IPR009057">
    <property type="entry name" value="Homeodomain-like_sf"/>
</dbReference>
<dbReference type="OrthoDB" id="2569619at2"/>
<dbReference type="PANTHER" id="PTHR46796">
    <property type="entry name" value="HTH-TYPE TRANSCRIPTIONAL ACTIVATOR RHAS-RELATED"/>
    <property type="match status" value="1"/>
</dbReference>
<dbReference type="InterPro" id="IPR050204">
    <property type="entry name" value="AraC_XylS_family_regulators"/>
</dbReference>
<dbReference type="Pfam" id="PF12833">
    <property type="entry name" value="HTH_18"/>
    <property type="match status" value="1"/>
</dbReference>
<feature type="domain" description="HTH araC/xylS-type" evidence="4">
    <location>
        <begin position="158"/>
        <end position="254"/>
    </location>
</feature>
<dbReference type="PROSITE" id="PS01124">
    <property type="entry name" value="HTH_ARAC_FAMILY_2"/>
    <property type="match status" value="1"/>
</dbReference>
<dbReference type="RefSeq" id="WP_135484709.1">
    <property type="nucleotide sequence ID" value="NZ_SRMF01000012.1"/>
</dbReference>
<evidence type="ECO:0000259" key="4">
    <source>
        <dbReference type="PROSITE" id="PS01124"/>
    </source>
</evidence>
<dbReference type="GO" id="GO:0003700">
    <property type="term" value="F:DNA-binding transcription factor activity"/>
    <property type="evidence" value="ECO:0007669"/>
    <property type="project" value="InterPro"/>
</dbReference>
<evidence type="ECO:0000256" key="2">
    <source>
        <dbReference type="ARBA" id="ARBA00023125"/>
    </source>
</evidence>
<evidence type="ECO:0000256" key="3">
    <source>
        <dbReference type="ARBA" id="ARBA00023163"/>
    </source>
</evidence>
<keyword evidence="1" id="KW-0805">Transcription regulation</keyword>